<dbReference type="EMBL" id="VINQ01000020">
    <property type="protein sequence ID" value="KAA0910018.1"/>
    <property type="molecule type" value="Genomic_DNA"/>
</dbReference>
<gene>
    <name evidence="9" type="ORF">FLO80_18745</name>
</gene>
<evidence type="ECO:0000256" key="6">
    <source>
        <dbReference type="ARBA" id="ARBA00023136"/>
    </source>
</evidence>
<dbReference type="Pfam" id="PF19300">
    <property type="entry name" value="BPD_transp_1_N"/>
    <property type="match status" value="1"/>
</dbReference>
<keyword evidence="6 7" id="KW-0472">Membrane</keyword>
<dbReference type="PANTHER" id="PTHR43163">
    <property type="entry name" value="DIPEPTIDE TRANSPORT SYSTEM PERMEASE PROTEIN DPPB-RELATED"/>
    <property type="match status" value="1"/>
</dbReference>
<dbReference type="AlphaFoldDB" id="A0A5A9YYT4"/>
<dbReference type="Gene3D" id="1.10.3720.10">
    <property type="entry name" value="MetI-like"/>
    <property type="match status" value="1"/>
</dbReference>
<comment type="similarity">
    <text evidence="7">Belongs to the binding-protein-dependent transport system permease family.</text>
</comment>
<dbReference type="InterPro" id="IPR035906">
    <property type="entry name" value="MetI-like_sf"/>
</dbReference>
<reference evidence="9 10" key="1">
    <citation type="submission" date="2019-07" db="EMBL/GenBank/DDBJ databases">
        <title>Aquicoccus porphyridii gen. nov., sp. nov., isolated from a small marine red alga, Porphyridium marinum.</title>
        <authorList>
            <person name="Liu L."/>
        </authorList>
    </citation>
    <scope>NUCLEOTIDE SEQUENCE [LARGE SCALE GENOMIC DNA]</scope>
    <source>
        <strain evidence="9 10">L1 8-17</strain>
    </source>
</reference>
<dbReference type="Proteomes" id="UP000325291">
    <property type="component" value="Unassembled WGS sequence"/>
</dbReference>
<feature type="transmembrane region" description="Helical" evidence="7">
    <location>
        <begin position="177"/>
        <end position="199"/>
    </location>
</feature>
<evidence type="ECO:0000256" key="2">
    <source>
        <dbReference type="ARBA" id="ARBA00022448"/>
    </source>
</evidence>
<feature type="transmembrane region" description="Helical" evidence="7">
    <location>
        <begin position="99"/>
        <end position="123"/>
    </location>
</feature>
<name>A0A5A9YYT4_9RHOB</name>
<dbReference type="Pfam" id="PF00528">
    <property type="entry name" value="BPD_transp_1"/>
    <property type="match status" value="1"/>
</dbReference>
<feature type="domain" description="ABC transmembrane type-1" evidence="8">
    <location>
        <begin position="95"/>
        <end position="300"/>
    </location>
</feature>
<keyword evidence="10" id="KW-1185">Reference proteome</keyword>
<evidence type="ECO:0000256" key="1">
    <source>
        <dbReference type="ARBA" id="ARBA00004651"/>
    </source>
</evidence>
<keyword evidence="5 7" id="KW-1133">Transmembrane helix</keyword>
<feature type="transmembrane region" description="Helical" evidence="7">
    <location>
        <begin position="281"/>
        <end position="307"/>
    </location>
</feature>
<evidence type="ECO:0000256" key="5">
    <source>
        <dbReference type="ARBA" id="ARBA00022989"/>
    </source>
</evidence>
<keyword evidence="3" id="KW-1003">Cell membrane</keyword>
<dbReference type="InterPro" id="IPR045621">
    <property type="entry name" value="BPD_transp_1_N"/>
</dbReference>
<keyword evidence="2 7" id="KW-0813">Transport</keyword>
<feature type="transmembrane region" description="Helical" evidence="7">
    <location>
        <begin position="235"/>
        <end position="261"/>
    </location>
</feature>
<dbReference type="InterPro" id="IPR000515">
    <property type="entry name" value="MetI-like"/>
</dbReference>
<proteinExistence type="inferred from homology"/>
<dbReference type="PROSITE" id="PS50928">
    <property type="entry name" value="ABC_TM1"/>
    <property type="match status" value="1"/>
</dbReference>
<dbReference type="SUPFAM" id="SSF161098">
    <property type="entry name" value="MetI-like"/>
    <property type="match status" value="1"/>
</dbReference>
<dbReference type="RefSeq" id="WP_111368929.1">
    <property type="nucleotide sequence ID" value="NZ_VINQ01000020.1"/>
</dbReference>
<evidence type="ECO:0000256" key="4">
    <source>
        <dbReference type="ARBA" id="ARBA00022692"/>
    </source>
</evidence>
<evidence type="ECO:0000313" key="9">
    <source>
        <dbReference type="EMBL" id="KAA0910018.1"/>
    </source>
</evidence>
<keyword evidence="4 7" id="KW-0812">Transmembrane</keyword>
<feature type="transmembrane region" description="Helical" evidence="7">
    <location>
        <begin position="135"/>
        <end position="157"/>
    </location>
</feature>
<dbReference type="PANTHER" id="PTHR43163:SF6">
    <property type="entry name" value="DIPEPTIDE TRANSPORT SYSTEM PERMEASE PROTEIN DPPB-RELATED"/>
    <property type="match status" value="1"/>
</dbReference>
<evidence type="ECO:0000256" key="7">
    <source>
        <dbReference type="RuleBase" id="RU363032"/>
    </source>
</evidence>
<evidence type="ECO:0000256" key="3">
    <source>
        <dbReference type="ARBA" id="ARBA00022475"/>
    </source>
</evidence>
<dbReference type="GO" id="GO:0005886">
    <property type="term" value="C:plasma membrane"/>
    <property type="evidence" value="ECO:0007669"/>
    <property type="project" value="UniProtKB-SubCell"/>
</dbReference>
<comment type="caution">
    <text evidence="9">The sequence shown here is derived from an EMBL/GenBank/DDBJ whole genome shotgun (WGS) entry which is preliminary data.</text>
</comment>
<dbReference type="GO" id="GO:0071916">
    <property type="term" value="F:dipeptide transmembrane transporter activity"/>
    <property type="evidence" value="ECO:0007669"/>
    <property type="project" value="TreeGrafter"/>
</dbReference>
<evidence type="ECO:0000313" key="10">
    <source>
        <dbReference type="Proteomes" id="UP000325291"/>
    </source>
</evidence>
<comment type="subcellular location">
    <subcellularLocation>
        <location evidence="1 7">Cell membrane</location>
        <topology evidence="1 7">Multi-pass membrane protein</topology>
    </subcellularLocation>
</comment>
<feature type="transmembrane region" description="Helical" evidence="7">
    <location>
        <begin position="9"/>
        <end position="29"/>
    </location>
</feature>
<dbReference type="CDD" id="cd06261">
    <property type="entry name" value="TM_PBP2"/>
    <property type="match status" value="1"/>
</dbReference>
<organism evidence="9 10">
    <name type="scientific">Aquicoccus porphyridii</name>
    <dbReference type="NCBI Taxonomy" id="1852029"/>
    <lineage>
        <taxon>Bacteria</taxon>
        <taxon>Pseudomonadati</taxon>
        <taxon>Pseudomonadota</taxon>
        <taxon>Alphaproteobacteria</taxon>
        <taxon>Rhodobacterales</taxon>
        <taxon>Paracoccaceae</taxon>
        <taxon>Aquicoccus</taxon>
    </lineage>
</organism>
<protein>
    <submittedName>
        <fullName evidence="9">ABC transporter permease</fullName>
    </submittedName>
</protein>
<accession>A0A5A9YYT4</accession>
<sequence>MLTFLLGRIFLTIPVMAVVSLVVFSLLYLTPGDPAQLIAGEMATENDIAALREQLGLDQPFFVRFATWVAHVLSGDLGTSIYSQLPVGTVIAQRLGATLWLACATVIISTALAVPAGVAAAYWRGSRMDRIIMAMSTLGFSVPIFVVGYLLIFAFSVKLKWFPVQGFVPPGENLLGFVRSITLPALSLSLVFVALIARITRASMIEVMSGDFVRTARAKGLRPSRIVWVHSLRNASLPIVTTIGVGIANLLGGVVVTESVFGIPGLGRLLVESVLSRDYPMVQALILLFALAYVLINLITDILYMLIDPRLRT</sequence>
<evidence type="ECO:0000259" key="8">
    <source>
        <dbReference type="PROSITE" id="PS50928"/>
    </source>
</evidence>